<evidence type="ECO:0000313" key="1">
    <source>
        <dbReference type="EMBL" id="EKM34028.1"/>
    </source>
</evidence>
<comment type="caution">
    <text evidence="1">The sequence shown here is derived from an EMBL/GenBank/DDBJ whole genome shotgun (WGS) entry which is preliminary data.</text>
</comment>
<feature type="non-terminal residue" evidence="1">
    <location>
        <position position="9"/>
    </location>
</feature>
<reference evidence="1 2" key="1">
    <citation type="submission" date="2012-10" db="EMBL/GenBank/DDBJ databases">
        <title>Genome sequence of Vibrio Cholerae HENC-02.</title>
        <authorList>
            <person name="Eppinger M."/>
            <person name="Hasan N.A."/>
            <person name="Sengamalay N."/>
            <person name="Hine E."/>
            <person name="Su Q."/>
            <person name="Daugherty S.C."/>
            <person name="Young S."/>
            <person name="Sadzewicz L."/>
            <person name="Tallon L."/>
            <person name="Cebula T.A."/>
            <person name="Ravel J."/>
            <person name="Colwell R.R."/>
        </authorList>
    </citation>
    <scope>NUCLEOTIDE SEQUENCE [LARGE SCALE GENOMIC DNA]</scope>
    <source>
        <strain evidence="1 2">HENC-02</strain>
    </source>
</reference>
<proteinExistence type="predicted"/>
<protein>
    <submittedName>
        <fullName evidence="1">Uncharacterized protein</fullName>
    </submittedName>
</protein>
<dbReference type="EMBL" id="AJSR01000014">
    <property type="protein sequence ID" value="EKM34028.1"/>
    <property type="molecule type" value="Genomic_DNA"/>
</dbReference>
<accession>A0A454D5U0</accession>
<name>A0A454D5U0_VIBHA</name>
<dbReference type="Proteomes" id="UP000008367">
    <property type="component" value="Unassembled WGS sequence"/>
</dbReference>
<sequence length="9" mass="990">MVDLGSQIQ</sequence>
<gene>
    <name evidence="1" type="ORF">VCHENC02_0589A</name>
</gene>
<organism evidence="1 2">
    <name type="scientific">Vibrio harveyi</name>
    <name type="common">Beneckea harveyi</name>
    <dbReference type="NCBI Taxonomy" id="669"/>
    <lineage>
        <taxon>Bacteria</taxon>
        <taxon>Pseudomonadati</taxon>
        <taxon>Pseudomonadota</taxon>
        <taxon>Gammaproteobacteria</taxon>
        <taxon>Vibrionales</taxon>
        <taxon>Vibrionaceae</taxon>
        <taxon>Vibrio</taxon>
    </lineage>
</organism>
<evidence type="ECO:0000313" key="2">
    <source>
        <dbReference type="Proteomes" id="UP000008367"/>
    </source>
</evidence>